<keyword evidence="2" id="KW-1003">Cell membrane</keyword>
<dbReference type="Gene3D" id="3.40.50.300">
    <property type="entry name" value="P-loop containing nucleotide triphosphate hydrolases"/>
    <property type="match status" value="1"/>
</dbReference>
<sequence>MDTSNVALTVISLYATRLIKQVNMKGKLKSSLIFDEFPTIFLNNIDGLIATARSNRVATTLGVQDASQLRKDYGKELAEVIVNITGNVISGQVSGDTAKHLSERFGKIQQGRTALSHNRSDTSISKSIQLDHAVPASKISSMSSGEFIGLVADNPDQQINLKAFHNRVLNNHQSLATESAAYKPIPVVRRANAAIIKKGFRAD</sequence>
<dbReference type="RefSeq" id="WP_229213009.1">
    <property type="nucleotide sequence ID" value="NZ_FNAN01000038.1"/>
</dbReference>
<evidence type="ECO:0000256" key="3">
    <source>
        <dbReference type="ARBA" id="ARBA00022692"/>
    </source>
</evidence>
<accession>A0A1G8CK69</accession>
<evidence type="ECO:0000256" key="1">
    <source>
        <dbReference type="ARBA" id="ARBA00004651"/>
    </source>
</evidence>
<evidence type="ECO:0000313" key="8">
    <source>
        <dbReference type="Proteomes" id="UP000198748"/>
    </source>
</evidence>
<evidence type="ECO:0000259" key="6">
    <source>
        <dbReference type="Pfam" id="PF12696"/>
    </source>
</evidence>
<dbReference type="SUPFAM" id="SSF52540">
    <property type="entry name" value="P-loop containing nucleoside triphosphate hydrolases"/>
    <property type="match status" value="1"/>
</dbReference>
<evidence type="ECO:0000313" key="7">
    <source>
        <dbReference type="EMBL" id="SDH45927.1"/>
    </source>
</evidence>
<dbReference type="AlphaFoldDB" id="A0A1G8CK69"/>
<dbReference type="EMBL" id="FNAN01000038">
    <property type="protein sequence ID" value="SDH45927.1"/>
    <property type="molecule type" value="Genomic_DNA"/>
</dbReference>
<dbReference type="InterPro" id="IPR027417">
    <property type="entry name" value="P-loop_NTPase"/>
</dbReference>
<keyword evidence="8" id="KW-1185">Reference proteome</keyword>
<dbReference type="InterPro" id="IPR032689">
    <property type="entry name" value="TraG-D_C"/>
</dbReference>
<dbReference type="GO" id="GO:0005886">
    <property type="term" value="C:plasma membrane"/>
    <property type="evidence" value="ECO:0007669"/>
    <property type="project" value="UniProtKB-SubCell"/>
</dbReference>
<keyword evidence="5" id="KW-0472">Membrane</keyword>
<organism evidence="7 8">
    <name type="scientific">Dyadobacter soli</name>
    <dbReference type="NCBI Taxonomy" id="659014"/>
    <lineage>
        <taxon>Bacteria</taxon>
        <taxon>Pseudomonadati</taxon>
        <taxon>Bacteroidota</taxon>
        <taxon>Cytophagia</taxon>
        <taxon>Cytophagales</taxon>
        <taxon>Spirosomataceae</taxon>
        <taxon>Dyadobacter</taxon>
    </lineage>
</organism>
<dbReference type="PANTHER" id="PTHR37937:SF1">
    <property type="entry name" value="CONJUGATIVE TRANSFER: DNA TRANSPORT"/>
    <property type="match status" value="1"/>
</dbReference>
<comment type="subcellular location">
    <subcellularLocation>
        <location evidence="1">Cell membrane</location>
        <topology evidence="1">Multi-pass membrane protein</topology>
    </subcellularLocation>
</comment>
<feature type="domain" description="TraD/TraG TraM recognition site" evidence="6">
    <location>
        <begin position="32"/>
        <end position="142"/>
    </location>
</feature>
<keyword evidence="3" id="KW-0812">Transmembrane</keyword>
<reference evidence="8" key="1">
    <citation type="submission" date="2016-10" db="EMBL/GenBank/DDBJ databases">
        <authorList>
            <person name="Varghese N."/>
            <person name="Submissions S."/>
        </authorList>
    </citation>
    <scope>NUCLEOTIDE SEQUENCE [LARGE SCALE GENOMIC DNA]</scope>
    <source>
        <strain evidence="8">DSM 25329</strain>
    </source>
</reference>
<dbReference type="PANTHER" id="PTHR37937">
    <property type="entry name" value="CONJUGATIVE TRANSFER: DNA TRANSPORT"/>
    <property type="match status" value="1"/>
</dbReference>
<evidence type="ECO:0000256" key="2">
    <source>
        <dbReference type="ARBA" id="ARBA00022475"/>
    </source>
</evidence>
<evidence type="ECO:0000256" key="4">
    <source>
        <dbReference type="ARBA" id="ARBA00022989"/>
    </source>
</evidence>
<keyword evidence="4" id="KW-1133">Transmembrane helix</keyword>
<protein>
    <submittedName>
        <fullName evidence="7">TraM recognition site of TraD and TraG</fullName>
    </submittedName>
</protein>
<dbReference type="Pfam" id="PF12696">
    <property type="entry name" value="TraG-D_C"/>
    <property type="match status" value="1"/>
</dbReference>
<dbReference type="CDD" id="cd01127">
    <property type="entry name" value="TrwB_TraG_TraD_VirD4"/>
    <property type="match status" value="1"/>
</dbReference>
<dbReference type="InterPro" id="IPR051539">
    <property type="entry name" value="T4SS-coupling_protein"/>
</dbReference>
<evidence type="ECO:0000256" key="5">
    <source>
        <dbReference type="ARBA" id="ARBA00023136"/>
    </source>
</evidence>
<name>A0A1G8CK69_9BACT</name>
<proteinExistence type="predicted"/>
<dbReference type="Proteomes" id="UP000198748">
    <property type="component" value="Unassembled WGS sequence"/>
</dbReference>
<dbReference type="STRING" id="659014.SAMN04487996_13824"/>
<gene>
    <name evidence="7" type="ORF">SAMN04487996_13824</name>
</gene>